<organism evidence="3 4">
    <name type="scientific">Alkalicoccobacillus plakortidis</name>
    <dbReference type="NCBI Taxonomy" id="444060"/>
    <lineage>
        <taxon>Bacteria</taxon>
        <taxon>Bacillati</taxon>
        <taxon>Bacillota</taxon>
        <taxon>Bacilli</taxon>
        <taxon>Bacillales</taxon>
        <taxon>Bacillaceae</taxon>
        <taxon>Alkalicoccobacillus</taxon>
    </lineage>
</organism>
<evidence type="ECO:0000259" key="2">
    <source>
        <dbReference type="Pfam" id="PF01370"/>
    </source>
</evidence>
<dbReference type="Proteomes" id="UP001203665">
    <property type="component" value="Unassembled WGS sequence"/>
</dbReference>
<dbReference type="SUPFAM" id="SSF51735">
    <property type="entry name" value="NAD(P)-binding Rossmann-fold domains"/>
    <property type="match status" value="1"/>
</dbReference>
<reference evidence="3" key="1">
    <citation type="submission" date="2022-06" db="EMBL/GenBank/DDBJ databases">
        <title>Alkalicoccobacillus porphyridii sp. nov., isolated from a marine red alga, Porphyridium purpureum and reclassification of Shouchella plakortidis and Shouchella gibsonii as Alkalicoccobacillus plakortidis comb. nov. and Alkalicoccobacillus gibsonii comb. nov.</title>
        <authorList>
            <person name="Kim K.H."/>
            <person name="Lee J.K."/>
            <person name="Han D.M."/>
            <person name="Baek J.H."/>
            <person name="Jeon C.O."/>
        </authorList>
    </citation>
    <scope>NUCLEOTIDE SEQUENCE</scope>
    <source>
        <strain evidence="3">DSM 19153</strain>
    </source>
</reference>
<dbReference type="InterPro" id="IPR001509">
    <property type="entry name" value="Epimerase_deHydtase"/>
</dbReference>
<name>A0ABT0XL21_9BACI</name>
<dbReference type="Pfam" id="PF01370">
    <property type="entry name" value="Epimerase"/>
    <property type="match status" value="1"/>
</dbReference>
<proteinExistence type="inferred from homology"/>
<dbReference type="RefSeq" id="WP_251609384.1">
    <property type="nucleotide sequence ID" value="NZ_JAMQJY010000002.1"/>
</dbReference>
<evidence type="ECO:0000256" key="1">
    <source>
        <dbReference type="ARBA" id="ARBA00007637"/>
    </source>
</evidence>
<comment type="similarity">
    <text evidence="1">Belongs to the NAD(P)-dependent epimerase/dehydratase family.</text>
</comment>
<gene>
    <name evidence="3" type="ORF">NDM98_14765</name>
</gene>
<dbReference type="PANTHER" id="PTHR43000">
    <property type="entry name" value="DTDP-D-GLUCOSE 4,6-DEHYDRATASE-RELATED"/>
    <property type="match status" value="1"/>
</dbReference>
<evidence type="ECO:0000313" key="4">
    <source>
        <dbReference type="Proteomes" id="UP001203665"/>
    </source>
</evidence>
<accession>A0ABT0XL21</accession>
<protein>
    <submittedName>
        <fullName evidence="3">NAD-dependent epimerase/dehydratase family protein</fullName>
    </submittedName>
</protein>
<dbReference type="EMBL" id="JAMQJY010000002">
    <property type="protein sequence ID" value="MCM2676606.1"/>
    <property type="molecule type" value="Genomic_DNA"/>
</dbReference>
<feature type="domain" description="NAD-dependent epimerase/dehydratase" evidence="2">
    <location>
        <begin position="4"/>
        <end position="217"/>
    </location>
</feature>
<evidence type="ECO:0000313" key="3">
    <source>
        <dbReference type="EMBL" id="MCM2676606.1"/>
    </source>
</evidence>
<keyword evidence="4" id="KW-1185">Reference proteome</keyword>
<dbReference type="Gene3D" id="3.40.50.720">
    <property type="entry name" value="NAD(P)-binding Rossmann-like Domain"/>
    <property type="match status" value="1"/>
</dbReference>
<dbReference type="InterPro" id="IPR036291">
    <property type="entry name" value="NAD(P)-bd_dom_sf"/>
</dbReference>
<comment type="caution">
    <text evidence="3">The sequence shown here is derived from an EMBL/GenBank/DDBJ whole genome shotgun (WGS) entry which is preliminary data.</text>
</comment>
<sequence length="326" mass="37550">MNKVLVMGGTEFISRAILLELIKKGYEVDFVTRGQREIDFDGYHKHLIADRKNKEQMKAIFKNKNYDYIFDVSAYTKEDVEILVDSLDTSSLKRYIFVSSGAVYKPTTELMKESDERGRNENWKEYGFNKKLAEDYLMNLYKETAFPYVTFRPSYIYGEGNNLKRESFLFSRAVKSLPIVIPVSGEAKVQFIHIKDVVQILLESMDNKLVVGEAFNLTDAEQVDWLTLVQTINEVAGTKVPVSGITEKGMSELNVTVGEFFPFRDITYVMDNSKLLEYGLPLPKILLKEGLEKAYKWCEESGIFDQYEESETYKKVLAFSQEISSK</sequence>